<sequence length="132" mass="14296">MHPTSPPDTGRPHDGLGDDATIRYGKWGIVTDDVVERLLLFCGVRTAASLGFICLDQSDFLEETLLSGKTAISQKGAGGVESKLGSKPGLTRKSPINPARSIHQEARSSGHQLDFLTRGREFISPPRTAIRR</sequence>
<accession>A0AAE1DX75</accession>
<evidence type="ECO:0000256" key="1">
    <source>
        <dbReference type="SAM" id="MobiDB-lite"/>
    </source>
</evidence>
<dbReference type="AlphaFoldDB" id="A0AAE1DX75"/>
<feature type="region of interest" description="Disordered" evidence="1">
    <location>
        <begin position="76"/>
        <end position="111"/>
    </location>
</feature>
<evidence type="ECO:0000313" key="2">
    <source>
        <dbReference type="EMBL" id="KAK3786376.1"/>
    </source>
</evidence>
<gene>
    <name evidence="2" type="ORF">RRG08_022997</name>
</gene>
<dbReference type="EMBL" id="JAWDGP010001973">
    <property type="protein sequence ID" value="KAK3786376.1"/>
    <property type="molecule type" value="Genomic_DNA"/>
</dbReference>
<organism evidence="2 3">
    <name type="scientific">Elysia crispata</name>
    <name type="common">lettuce slug</name>
    <dbReference type="NCBI Taxonomy" id="231223"/>
    <lineage>
        <taxon>Eukaryota</taxon>
        <taxon>Metazoa</taxon>
        <taxon>Spiralia</taxon>
        <taxon>Lophotrochozoa</taxon>
        <taxon>Mollusca</taxon>
        <taxon>Gastropoda</taxon>
        <taxon>Heterobranchia</taxon>
        <taxon>Euthyneura</taxon>
        <taxon>Panpulmonata</taxon>
        <taxon>Sacoglossa</taxon>
        <taxon>Placobranchoidea</taxon>
        <taxon>Plakobranchidae</taxon>
        <taxon>Elysia</taxon>
    </lineage>
</organism>
<protein>
    <submittedName>
        <fullName evidence="2">Uncharacterized protein</fullName>
    </submittedName>
</protein>
<proteinExistence type="predicted"/>
<evidence type="ECO:0000313" key="3">
    <source>
        <dbReference type="Proteomes" id="UP001283361"/>
    </source>
</evidence>
<dbReference type="Proteomes" id="UP001283361">
    <property type="component" value="Unassembled WGS sequence"/>
</dbReference>
<comment type="caution">
    <text evidence="2">The sequence shown here is derived from an EMBL/GenBank/DDBJ whole genome shotgun (WGS) entry which is preliminary data.</text>
</comment>
<keyword evidence="3" id="KW-1185">Reference proteome</keyword>
<name>A0AAE1DX75_9GAST</name>
<reference evidence="2" key="1">
    <citation type="journal article" date="2023" name="G3 (Bethesda)">
        <title>A reference genome for the long-term kleptoplast-retaining sea slug Elysia crispata morphotype clarki.</title>
        <authorList>
            <person name="Eastman K.E."/>
            <person name="Pendleton A.L."/>
            <person name="Shaikh M.A."/>
            <person name="Suttiyut T."/>
            <person name="Ogas R."/>
            <person name="Tomko P."/>
            <person name="Gavelis G."/>
            <person name="Widhalm J.R."/>
            <person name="Wisecaver J.H."/>
        </authorList>
    </citation>
    <scope>NUCLEOTIDE SEQUENCE</scope>
    <source>
        <strain evidence="2">ECLA1</strain>
    </source>
</reference>